<reference evidence="2 3" key="1">
    <citation type="journal article" date="2021" name="Elife">
        <title>Chloroplast acquisition without the gene transfer in kleptoplastic sea slugs, Plakobranchus ocellatus.</title>
        <authorList>
            <person name="Maeda T."/>
            <person name="Takahashi S."/>
            <person name="Yoshida T."/>
            <person name="Shimamura S."/>
            <person name="Takaki Y."/>
            <person name="Nagai Y."/>
            <person name="Toyoda A."/>
            <person name="Suzuki Y."/>
            <person name="Arimoto A."/>
            <person name="Ishii H."/>
            <person name="Satoh N."/>
            <person name="Nishiyama T."/>
            <person name="Hasebe M."/>
            <person name="Maruyama T."/>
            <person name="Minagawa J."/>
            <person name="Obokata J."/>
            <person name="Shigenobu S."/>
        </authorList>
    </citation>
    <scope>NUCLEOTIDE SEQUENCE [LARGE SCALE GENOMIC DNA]</scope>
</reference>
<evidence type="ECO:0000313" key="2">
    <source>
        <dbReference type="EMBL" id="GFR81853.1"/>
    </source>
</evidence>
<protein>
    <submittedName>
        <fullName evidence="2">Uncharacterized protein</fullName>
    </submittedName>
</protein>
<sequence>MRDETGVEPEENVAGEVWGGGGERLGKSGPEPADSVPVLSEFSKMSCQACKVLTSGEDFEMTHATYGCCYGIRYRRQRARSLFILPQHRSPDYLPVQIEDVLLPENVLIRSSNLKSVYLVLVVLSWVLVIVGGTTSEESRSSTEGRPASIIRSQAITGAELDHCIGAVAIAIALPGDRIGAELTLSSVQCGVKPSTTTRVLGSGQL</sequence>
<comment type="caution">
    <text evidence="2">The sequence shown here is derived from an EMBL/GenBank/DDBJ whole genome shotgun (WGS) entry which is preliminary data.</text>
</comment>
<evidence type="ECO:0000313" key="3">
    <source>
        <dbReference type="Proteomes" id="UP000762676"/>
    </source>
</evidence>
<proteinExistence type="predicted"/>
<dbReference type="AlphaFoldDB" id="A0AAV4G8K8"/>
<feature type="compositionally biased region" description="Acidic residues" evidence="1">
    <location>
        <begin position="1"/>
        <end position="13"/>
    </location>
</feature>
<feature type="region of interest" description="Disordered" evidence="1">
    <location>
        <begin position="1"/>
        <end position="33"/>
    </location>
</feature>
<keyword evidence="3" id="KW-1185">Reference proteome</keyword>
<evidence type="ECO:0000256" key="1">
    <source>
        <dbReference type="SAM" id="MobiDB-lite"/>
    </source>
</evidence>
<accession>A0AAV4G8K8</accession>
<dbReference type="EMBL" id="BMAT01011906">
    <property type="protein sequence ID" value="GFR81853.1"/>
    <property type="molecule type" value="Genomic_DNA"/>
</dbReference>
<gene>
    <name evidence="2" type="ORF">ElyMa_005936500</name>
</gene>
<organism evidence="2 3">
    <name type="scientific">Elysia marginata</name>
    <dbReference type="NCBI Taxonomy" id="1093978"/>
    <lineage>
        <taxon>Eukaryota</taxon>
        <taxon>Metazoa</taxon>
        <taxon>Spiralia</taxon>
        <taxon>Lophotrochozoa</taxon>
        <taxon>Mollusca</taxon>
        <taxon>Gastropoda</taxon>
        <taxon>Heterobranchia</taxon>
        <taxon>Euthyneura</taxon>
        <taxon>Panpulmonata</taxon>
        <taxon>Sacoglossa</taxon>
        <taxon>Placobranchoidea</taxon>
        <taxon>Plakobranchidae</taxon>
        <taxon>Elysia</taxon>
    </lineage>
</organism>
<name>A0AAV4G8K8_9GAST</name>
<dbReference type="Proteomes" id="UP000762676">
    <property type="component" value="Unassembled WGS sequence"/>
</dbReference>